<dbReference type="OrthoDB" id="5325647at2"/>
<sequence length="160" mass="18198">MKNFIVIVTLCLFCLLSIHTPNAFSQESCPKTLEEVKKDKKYKLVTENLYEFKQADFSLRCFYGKTEKLEAEIPFVADKIEGIWKAYYESGKINSETPYVAGKREGVAKGYYENGKLEFEIVLANSSPVSGICYKTNGETRALTDQELADFRNGKMPKCD</sequence>
<dbReference type="Pfam" id="PF07661">
    <property type="entry name" value="MORN_2"/>
    <property type="match status" value="2"/>
</dbReference>
<gene>
    <name evidence="2" type="ORF">SAMN02745728_00888</name>
</gene>
<dbReference type="STRING" id="1121455.SAMN02745728_00888"/>
<evidence type="ECO:0000256" key="1">
    <source>
        <dbReference type="SAM" id="SignalP"/>
    </source>
</evidence>
<dbReference type="AlphaFoldDB" id="A0A1M7SFN2"/>
<feature type="signal peptide" evidence="1">
    <location>
        <begin position="1"/>
        <end position="23"/>
    </location>
</feature>
<name>A0A1M7SFN2_9BACT</name>
<dbReference type="Proteomes" id="UP000186469">
    <property type="component" value="Unassembled WGS sequence"/>
</dbReference>
<dbReference type="RefSeq" id="WP_072696565.1">
    <property type="nucleotide sequence ID" value="NZ_FRDI01000003.1"/>
</dbReference>
<reference evidence="2 3" key="1">
    <citation type="submission" date="2016-12" db="EMBL/GenBank/DDBJ databases">
        <authorList>
            <person name="Song W.-J."/>
            <person name="Kurnit D.M."/>
        </authorList>
    </citation>
    <scope>NUCLEOTIDE SEQUENCE [LARGE SCALE GENOMIC DNA]</scope>
    <source>
        <strain evidence="2 3">DSM 11393</strain>
    </source>
</reference>
<protein>
    <submittedName>
        <fullName evidence="2">MORN repeat variant</fullName>
    </submittedName>
</protein>
<evidence type="ECO:0000313" key="3">
    <source>
        <dbReference type="Proteomes" id="UP000186469"/>
    </source>
</evidence>
<keyword evidence="3" id="KW-1185">Reference proteome</keyword>
<evidence type="ECO:0000313" key="2">
    <source>
        <dbReference type="EMBL" id="SHN57279.1"/>
    </source>
</evidence>
<dbReference type="InterPro" id="IPR011652">
    <property type="entry name" value="MORN_2"/>
</dbReference>
<dbReference type="EMBL" id="FRDI01000003">
    <property type="protein sequence ID" value="SHN57279.1"/>
    <property type="molecule type" value="Genomic_DNA"/>
</dbReference>
<dbReference type="Gene3D" id="2.20.110.10">
    <property type="entry name" value="Histone H3 K4-specific methyltransferase SET7/9 N-terminal domain"/>
    <property type="match status" value="1"/>
</dbReference>
<accession>A0A1M7SFN2</accession>
<proteinExistence type="predicted"/>
<keyword evidence="1" id="KW-0732">Signal</keyword>
<feature type="chain" id="PRO_5012093802" evidence="1">
    <location>
        <begin position="24"/>
        <end position="160"/>
    </location>
</feature>
<dbReference type="SUPFAM" id="SSF82185">
    <property type="entry name" value="Histone H3 K4-specific methyltransferase SET7/9 N-terminal domain"/>
    <property type="match status" value="1"/>
</dbReference>
<organism evidence="2 3">
    <name type="scientific">Desulfovibrio litoralis DSM 11393</name>
    <dbReference type="NCBI Taxonomy" id="1121455"/>
    <lineage>
        <taxon>Bacteria</taxon>
        <taxon>Pseudomonadati</taxon>
        <taxon>Thermodesulfobacteriota</taxon>
        <taxon>Desulfovibrionia</taxon>
        <taxon>Desulfovibrionales</taxon>
        <taxon>Desulfovibrionaceae</taxon>
        <taxon>Desulfovibrio</taxon>
    </lineage>
</organism>